<feature type="region of interest" description="Disordered" evidence="1">
    <location>
        <begin position="1"/>
        <end position="56"/>
    </location>
</feature>
<dbReference type="VEuPathDB" id="FungiDB:SPRG_05375"/>
<feature type="compositionally biased region" description="Basic and acidic residues" evidence="1">
    <location>
        <begin position="1"/>
        <end position="22"/>
    </location>
</feature>
<dbReference type="Proteomes" id="UP000030745">
    <property type="component" value="Unassembled WGS sequence"/>
</dbReference>
<organism evidence="2 3">
    <name type="scientific">Saprolegnia parasitica (strain CBS 223.65)</name>
    <dbReference type="NCBI Taxonomy" id="695850"/>
    <lineage>
        <taxon>Eukaryota</taxon>
        <taxon>Sar</taxon>
        <taxon>Stramenopiles</taxon>
        <taxon>Oomycota</taxon>
        <taxon>Saprolegniomycetes</taxon>
        <taxon>Saprolegniales</taxon>
        <taxon>Saprolegniaceae</taxon>
        <taxon>Saprolegnia</taxon>
    </lineage>
</organism>
<dbReference type="RefSeq" id="XP_012199361.1">
    <property type="nucleotide sequence ID" value="XM_012343971.1"/>
</dbReference>
<keyword evidence="3" id="KW-1185">Reference proteome</keyword>
<evidence type="ECO:0000313" key="2">
    <source>
        <dbReference type="EMBL" id="KDO30183.1"/>
    </source>
</evidence>
<feature type="compositionally biased region" description="Basic and acidic residues" evidence="1">
    <location>
        <begin position="47"/>
        <end position="56"/>
    </location>
</feature>
<gene>
    <name evidence="2" type="ORF">SPRG_05375</name>
</gene>
<evidence type="ECO:0000313" key="3">
    <source>
        <dbReference type="Proteomes" id="UP000030745"/>
    </source>
</evidence>
<reference evidence="2 3" key="1">
    <citation type="journal article" date="2013" name="PLoS Genet.">
        <title>Distinctive expansion of potential virulence genes in the genome of the oomycete fish pathogen Saprolegnia parasitica.</title>
        <authorList>
            <person name="Jiang R.H."/>
            <person name="de Bruijn I."/>
            <person name="Haas B.J."/>
            <person name="Belmonte R."/>
            <person name="Lobach L."/>
            <person name="Christie J."/>
            <person name="van den Ackerveken G."/>
            <person name="Bottin A."/>
            <person name="Bulone V."/>
            <person name="Diaz-Moreno S.M."/>
            <person name="Dumas B."/>
            <person name="Fan L."/>
            <person name="Gaulin E."/>
            <person name="Govers F."/>
            <person name="Grenville-Briggs L.J."/>
            <person name="Horner N.R."/>
            <person name="Levin J.Z."/>
            <person name="Mammella M."/>
            <person name="Meijer H.J."/>
            <person name="Morris P."/>
            <person name="Nusbaum C."/>
            <person name="Oome S."/>
            <person name="Phillips A.J."/>
            <person name="van Rooyen D."/>
            <person name="Rzeszutek E."/>
            <person name="Saraiva M."/>
            <person name="Secombes C.J."/>
            <person name="Seidl M.F."/>
            <person name="Snel B."/>
            <person name="Stassen J.H."/>
            <person name="Sykes S."/>
            <person name="Tripathy S."/>
            <person name="van den Berg H."/>
            <person name="Vega-Arreguin J.C."/>
            <person name="Wawra S."/>
            <person name="Young S.K."/>
            <person name="Zeng Q."/>
            <person name="Dieguez-Uribeondo J."/>
            <person name="Russ C."/>
            <person name="Tyler B.M."/>
            <person name="van West P."/>
        </authorList>
    </citation>
    <scope>NUCLEOTIDE SEQUENCE [LARGE SCALE GENOMIC DNA]</scope>
    <source>
        <strain evidence="2 3">CBS 223.65</strain>
    </source>
</reference>
<protein>
    <submittedName>
        <fullName evidence="2">Uncharacterized protein</fullName>
    </submittedName>
</protein>
<name>A0A067CI80_SAPPC</name>
<dbReference type="GeneID" id="24127773"/>
<proteinExistence type="predicted"/>
<accession>A0A067CI80</accession>
<sequence>MMRRLKGADYRHPPRKAMDKASDGSATSRLQVEPQKHALKVPSSISTKEETALYRE</sequence>
<dbReference type="KEGG" id="spar:SPRG_05375"/>
<dbReference type="EMBL" id="KK583203">
    <property type="protein sequence ID" value="KDO30183.1"/>
    <property type="molecule type" value="Genomic_DNA"/>
</dbReference>
<evidence type="ECO:0000256" key="1">
    <source>
        <dbReference type="SAM" id="MobiDB-lite"/>
    </source>
</evidence>
<dbReference type="AlphaFoldDB" id="A0A067CI80"/>